<feature type="compositionally biased region" description="Polar residues" evidence="10">
    <location>
        <begin position="334"/>
        <end position="343"/>
    </location>
</feature>
<dbReference type="FunFam" id="1.10.510.10:FF:000172">
    <property type="entry name" value="serine/threonine-protein kinase Nek1 isoform X1"/>
    <property type="match status" value="1"/>
</dbReference>
<evidence type="ECO:0000256" key="7">
    <source>
        <dbReference type="ARBA" id="ARBA00022840"/>
    </source>
</evidence>
<evidence type="ECO:0000313" key="13">
    <source>
        <dbReference type="Proteomes" id="UP000242188"/>
    </source>
</evidence>
<dbReference type="Gene3D" id="1.10.510.10">
    <property type="entry name" value="Transferase(Phosphotransferase) domain 1"/>
    <property type="match status" value="1"/>
</dbReference>
<evidence type="ECO:0000256" key="5">
    <source>
        <dbReference type="ARBA" id="ARBA00022741"/>
    </source>
</evidence>
<keyword evidence="7" id="KW-0067">ATP-binding</keyword>
<dbReference type="PROSITE" id="PS50011">
    <property type="entry name" value="PROTEIN_KINASE_DOM"/>
    <property type="match status" value="1"/>
</dbReference>
<comment type="catalytic activity">
    <reaction evidence="8">
        <text>L-threonyl-[protein] + ATP = O-phospho-L-threonyl-[protein] + ADP + H(+)</text>
        <dbReference type="Rhea" id="RHEA:46608"/>
        <dbReference type="Rhea" id="RHEA-COMP:11060"/>
        <dbReference type="Rhea" id="RHEA-COMP:11605"/>
        <dbReference type="ChEBI" id="CHEBI:15378"/>
        <dbReference type="ChEBI" id="CHEBI:30013"/>
        <dbReference type="ChEBI" id="CHEBI:30616"/>
        <dbReference type="ChEBI" id="CHEBI:61977"/>
        <dbReference type="ChEBI" id="CHEBI:456216"/>
        <dbReference type="EC" id="2.7.11.1"/>
    </reaction>
</comment>
<evidence type="ECO:0000256" key="1">
    <source>
        <dbReference type="ARBA" id="ARBA00010886"/>
    </source>
</evidence>
<comment type="similarity">
    <text evidence="1">Belongs to the protein kinase superfamily. NEK Ser/Thr protein kinase family. NIMA subfamily.</text>
</comment>
<keyword evidence="6 12" id="KW-0418">Kinase</keyword>
<comment type="caution">
    <text evidence="12">The sequence shown here is derived from an EMBL/GenBank/DDBJ whole genome shotgun (WGS) entry which is preliminary data.</text>
</comment>
<protein>
    <recommendedName>
        <fullName evidence="2">non-specific serine/threonine protein kinase</fullName>
        <ecNumber evidence="2">2.7.11.1</ecNumber>
    </recommendedName>
</protein>
<evidence type="ECO:0000313" key="12">
    <source>
        <dbReference type="EMBL" id="OWF35461.1"/>
    </source>
</evidence>
<keyword evidence="13" id="KW-1185">Reference proteome</keyword>
<dbReference type="OrthoDB" id="248923at2759"/>
<dbReference type="InterPro" id="IPR008271">
    <property type="entry name" value="Ser/Thr_kinase_AS"/>
</dbReference>
<evidence type="ECO:0000256" key="4">
    <source>
        <dbReference type="ARBA" id="ARBA00022679"/>
    </source>
</evidence>
<feature type="compositionally biased region" description="Polar residues" evidence="10">
    <location>
        <begin position="287"/>
        <end position="298"/>
    </location>
</feature>
<dbReference type="GO" id="GO:0004674">
    <property type="term" value="F:protein serine/threonine kinase activity"/>
    <property type="evidence" value="ECO:0007669"/>
    <property type="project" value="UniProtKB-KW"/>
</dbReference>
<dbReference type="PROSITE" id="PS00108">
    <property type="entry name" value="PROTEIN_KINASE_ST"/>
    <property type="match status" value="1"/>
</dbReference>
<dbReference type="Proteomes" id="UP000242188">
    <property type="component" value="Unassembled WGS sequence"/>
</dbReference>
<evidence type="ECO:0000256" key="9">
    <source>
        <dbReference type="ARBA" id="ARBA00048679"/>
    </source>
</evidence>
<dbReference type="InterPro" id="IPR051131">
    <property type="entry name" value="NEK_Ser/Thr_kinase_NIMA"/>
</dbReference>
<accession>A0A210PG80</accession>
<evidence type="ECO:0000256" key="10">
    <source>
        <dbReference type="SAM" id="MobiDB-lite"/>
    </source>
</evidence>
<feature type="region of interest" description="Disordered" evidence="10">
    <location>
        <begin position="282"/>
        <end position="372"/>
    </location>
</feature>
<dbReference type="PANTHER" id="PTHR44899">
    <property type="entry name" value="CAMK FAMILY PROTEIN KINASE"/>
    <property type="match status" value="1"/>
</dbReference>
<dbReference type="GO" id="GO:0005524">
    <property type="term" value="F:ATP binding"/>
    <property type="evidence" value="ECO:0007669"/>
    <property type="project" value="UniProtKB-KW"/>
</dbReference>
<keyword evidence="4" id="KW-0808">Transferase</keyword>
<dbReference type="EC" id="2.7.11.1" evidence="2"/>
<dbReference type="SMART" id="SM00220">
    <property type="entry name" value="S_TKc"/>
    <property type="match status" value="1"/>
</dbReference>
<dbReference type="PANTHER" id="PTHR44899:SF3">
    <property type="entry name" value="SERINE_THREONINE-PROTEIN KINASE NEK1"/>
    <property type="match status" value="1"/>
</dbReference>
<dbReference type="CDD" id="cd08215">
    <property type="entry name" value="STKc_Nek"/>
    <property type="match status" value="1"/>
</dbReference>
<gene>
    <name evidence="12" type="ORF">KP79_PYT18403</name>
</gene>
<evidence type="ECO:0000259" key="11">
    <source>
        <dbReference type="PROSITE" id="PS50011"/>
    </source>
</evidence>
<dbReference type="Pfam" id="PF00069">
    <property type="entry name" value="Pkinase"/>
    <property type="match status" value="1"/>
</dbReference>
<keyword evidence="5" id="KW-0547">Nucleotide-binding</keyword>
<keyword evidence="3" id="KW-0723">Serine/threonine-protein kinase</keyword>
<name>A0A210PG80_MIZYE</name>
<dbReference type="AlphaFoldDB" id="A0A210PG80"/>
<comment type="catalytic activity">
    <reaction evidence="9">
        <text>L-seryl-[protein] + ATP = O-phospho-L-seryl-[protein] + ADP + H(+)</text>
        <dbReference type="Rhea" id="RHEA:17989"/>
        <dbReference type="Rhea" id="RHEA-COMP:9863"/>
        <dbReference type="Rhea" id="RHEA-COMP:11604"/>
        <dbReference type="ChEBI" id="CHEBI:15378"/>
        <dbReference type="ChEBI" id="CHEBI:29999"/>
        <dbReference type="ChEBI" id="CHEBI:30616"/>
        <dbReference type="ChEBI" id="CHEBI:83421"/>
        <dbReference type="ChEBI" id="CHEBI:456216"/>
        <dbReference type="EC" id="2.7.11.1"/>
    </reaction>
</comment>
<proteinExistence type="inferred from homology"/>
<evidence type="ECO:0000256" key="3">
    <source>
        <dbReference type="ARBA" id="ARBA00022527"/>
    </source>
</evidence>
<feature type="domain" description="Protein kinase" evidence="11">
    <location>
        <begin position="4"/>
        <end position="262"/>
    </location>
</feature>
<dbReference type="InterPro" id="IPR011009">
    <property type="entry name" value="Kinase-like_dom_sf"/>
</dbReference>
<feature type="compositionally biased region" description="Acidic residues" evidence="10">
    <location>
        <begin position="363"/>
        <end position="372"/>
    </location>
</feature>
<evidence type="ECO:0000256" key="6">
    <source>
        <dbReference type="ARBA" id="ARBA00022777"/>
    </source>
</evidence>
<evidence type="ECO:0000256" key="2">
    <source>
        <dbReference type="ARBA" id="ARBA00012513"/>
    </source>
</evidence>
<dbReference type="InterPro" id="IPR000719">
    <property type="entry name" value="Prot_kinase_dom"/>
</dbReference>
<reference evidence="12 13" key="1">
    <citation type="journal article" date="2017" name="Nat. Ecol. Evol.">
        <title>Scallop genome provides insights into evolution of bilaterian karyotype and development.</title>
        <authorList>
            <person name="Wang S."/>
            <person name="Zhang J."/>
            <person name="Jiao W."/>
            <person name="Li J."/>
            <person name="Xun X."/>
            <person name="Sun Y."/>
            <person name="Guo X."/>
            <person name="Huan P."/>
            <person name="Dong B."/>
            <person name="Zhang L."/>
            <person name="Hu X."/>
            <person name="Sun X."/>
            <person name="Wang J."/>
            <person name="Zhao C."/>
            <person name="Wang Y."/>
            <person name="Wang D."/>
            <person name="Huang X."/>
            <person name="Wang R."/>
            <person name="Lv J."/>
            <person name="Li Y."/>
            <person name="Zhang Z."/>
            <person name="Liu B."/>
            <person name="Lu W."/>
            <person name="Hui Y."/>
            <person name="Liang J."/>
            <person name="Zhou Z."/>
            <person name="Hou R."/>
            <person name="Li X."/>
            <person name="Liu Y."/>
            <person name="Li H."/>
            <person name="Ning X."/>
            <person name="Lin Y."/>
            <person name="Zhao L."/>
            <person name="Xing Q."/>
            <person name="Dou J."/>
            <person name="Li Y."/>
            <person name="Mao J."/>
            <person name="Guo H."/>
            <person name="Dou H."/>
            <person name="Li T."/>
            <person name="Mu C."/>
            <person name="Jiang W."/>
            <person name="Fu Q."/>
            <person name="Fu X."/>
            <person name="Miao Y."/>
            <person name="Liu J."/>
            <person name="Yu Q."/>
            <person name="Li R."/>
            <person name="Liao H."/>
            <person name="Li X."/>
            <person name="Kong Y."/>
            <person name="Jiang Z."/>
            <person name="Chourrout D."/>
            <person name="Li R."/>
            <person name="Bao Z."/>
        </authorList>
    </citation>
    <scope>NUCLEOTIDE SEQUENCE [LARGE SCALE GENOMIC DNA]</scope>
    <source>
        <strain evidence="12 13">PY_sf001</strain>
    </source>
</reference>
<sequence length="510" mass="57535">MEYYDIVHRLGSGGCGSVYLVRHKDNKRLYALKKIELDERKKTRTKESVQKEASILSQLKHPHIVAYYDSFYEGDEFLYIIQAFCDGGTMDDKIRDNANKDKYFDEAAIMCWFVQLIMAVQYIHSNKILHRDLKTENVFLTKRNVVKIGDFGISKVLDHTIDLAKTVVGTPTYLSPELCQDIPYSSKSDVWALGCVLYEMCALKPPFDAQNLISLFMKIIKAEYERVPNQYSDDLHGLVTALLMKTPDDRPSASVIVNMPYVQRHLAAFIETKELLRLQKGVRDATNRSSPNPFTLDTSSSKNSPQSSENATLGVKNKHVGKSPRKPEGRSPKQQDSGVSCNDGTEVLSDYSDDFDDSSHSDLEEDIPEDIPEDISMASEDKSEGQYAGCVLDYSKVAEDGPEDQYADDFEDYDSSDDLDQIVTQAKVAQEVAPDDEFFSDDKMLDHQLTHTKFFKIQCMDALGGRKISNVGKLIQNGTLTESDFRRELRHTVGDSTEICHLDIGELDEG</sequence>
<dbReference type="SUPFAM" id="SSF56112">
    <property type="entry name" value="Protein kinase-like (PK-like)"/>
    <property type="match status" value="1"/>
</dbReference>
<dbReference type="EMBL" id="NEDP02076726">
    <property type="protein sequence ID" value="OWF35461.1"/>
    <property type="molecule type" value="Genomic_DNA"/>
</dbReference>
<evidence type="ECO:0000256" key="8">
    <source>
        <dbReference type="ARBA" id="ARBA00047899"/>
    </source>
</evidence>
<organism evidence="12 13">
    <name type="scientific">Mizuhopecten yessoensis</name>
    <name type="common">Japanese scallop</name>
    <name type="synonym">Patinopecten yessoensis</name>
    <dbReference type="NCBI Taxonomy" id="6573"/>
    <lineage>
        <taxon>Eukaryota</taxon>
        <taxon>Metazoa</taxon>
        <taxon>Spiralia</taxon>
        <taxon>Lophotrochozoa</taxon>
        <taxon>Mollusca</taxon>
        <taxon>Bivalvia</taxon>
        <taxon>Autobranchia</taxon>
        <taxon>Pteriomorphia</taxon>
        <taxon>Pectinida</taxon>
        <taxon>Pectinoidea</taxon>
        <taxon>Pectinidae</taxon>
        <taxon>Mizuhopecten</taxon>
    </lineage>
</organism>
<feature type="compositionally biased region" description="Low complexity" evidence="10">
    <location>
        <begin position="299"/>
        <end position="308"/>
    </location>
</feature>